<protein>
    <submittedName>
        <fullName evidence="1">Deleted in lymphocytic leukemia 7</fullName>
    </submittedName>
</protein>
<reference evidence="1" key="2">
    <citation type="submission" date="2025-09" db="UniProtKB">
        <authorList>
            <consortium name="Ensembl"/>
        </authorList>
    </citation>
    <scope>IDENTIFICATION</scope>
</reference>
<dbReference type="Pfam" id="PF15760">
    <property type="entry name" value="DLEU7"/>
    <property type="match status" value="1"/>
</dbReference>
<sequence length="190" mass="20962">MARRLPLLESIAHQHIALQTLQCLQQQWGAEGDPGACCSHCPMNHAGHIQELSRGNFGSAQHGTGWDQELSPLVKAGPRTIREIALHSTLSRVVDSTSRLLSVEQALLPPLLQEHPFSDPLKDSIEFRNICSHMALQTEERSFDTDLYAAHRCLKTIVEKLICSLAASPSYSHAAALASIREILQNLPDM</sequence>
<dbReference type="OMA" id="SHMALQL"/>
<proteinExistence type="predicted"/>
<evidence type="ECO:0000313" key="2">
    <source>
        <dbReference type="Proteomes" id="UP000694392"/>
    </source>
</evidence>
<keyword evidence="2" id="KW-1185">Reference proteome</keyword>
<reference evidence="1" key="1">
    <citation type="submission" date="2025-08" db="UniProtKB">
        <authorList>
            <consortium name="Ensembl"/>
        </authorList>
    </citation>
    <scope>IDENTIFICATION</scope>
</reference>
<name>A0A8D0GQS2_SPHPU</name>
<dbReference type="GeneTree" id="ENSGT00390000011737"/>
<dbReference type="Proteomes" id="UP000694392">
    <property type="component" value="Unplaced"/>
</dbReference>
<dbReference type="InterPro" id="IPR031510">
    <property type="entry name" value="DLEU7"/>
</dbReference>
<accession>A0A8D0GQS2</accession>
<dbReference type="PANTHER" id="PTHR36961">
    <property type="entry name" value="LEUKEMIA-ASSOCIATED PROTEIN 7"/>
    <property type="match status" value="1"/>
</dbReference>
<evidence type="ECO:0000313" key="1">
    <source>
        <dbReference type="Ensembl" id="ENSSPUP00000008752.1"/>
    </source>
</evidence>
<dbReference type="Ensembl" id="ENSSPUT00000009333.1">
    <property type="protein sequence ID" value="ENSSPUP00000008752.1"/>
    <property type="gene ID" value="ENSSPUG00000006801.1"/>
</dbReference>
<dbReference type="PANTHER" id="PTHR36961:SF1">
    <property type="entry name" value="LEUKEMIA-ASSOCIATED PROTEIN 7"/>
    <property type="match status" value="1"/>
</dbReference>
<organism evidence="1 2">
    <name type="scientific">Sphenodon punctatus</name>
    <name type="common">Tuatara</name>
    <name type="synonym">Hatteria punctata</name>
    <dbReference type="NCBI Taxonomy" id="8508"/>
    <lineage>
        <taxon>Eukaryota</taxon>
        <taxon>Metazoa</taxon>
        <taxon>Chordata</taxon>
        <taxon>Craniata</taxon>
        <taxon>Vertebrata</taxon>
        <taxon>Euteleostomi</taxon>
        <taxon>Lepidosauria</taxon>
        <taxon>Sphenodontia</taxon>
        <taxon>Sphenodontidae</taxon>
        <taxon>Sphenodon</taxon>
    </lineage>
</organism>
<dbReference type="AlphaFoldDB" id="A0A8D0GQS2"/>
<gene>
    <name evidence="1" type="primary">DLEU7</name>
</gene>